<dbReference type="EMBL" id="CP038033">
    <property type="protein sequence ID" value="QBQ55165.1"/>
    <property type="molecule type" value="Genomic_DNA"/>
</dbReference>
<feature type="transmembrane region" description="Helical" evidence="1">
    <location>
        <begin position="20"/>
        <end position="40"/>
    </location>
</feature>
<keyword evidence="3" id="KW-1185">Reference proteome</keyword>
<dbReference type="AlphaFoldDB" id="A0A4V1AW26"/>
<feature type="transmembrane region" description="Helical" evidence="1">
    <location>
        <begin position="168"/>
        <end position="187"/>
    </location>
</feature>
<feature type="transmembrane region" description="Helical" evidence="1">
    <location>
        <begin position="141"/>
        <end position="162"/>
    </location>
</feature>
<feature type="transmembrane region" description="Helical" evidence="1">
    <location>
        <begin position="82"/>
        <end position="101"/>
    </location>
</feature>
<organism evidence="2 3">
    <name type="scientific">Nitrosococcus wardiae</name>
    <dbReference type="NCBI Taxonomy" id="1814290"/>
    <lineage>
        <taxon>Bacteria</taxon>
        <taxon>Pseudomonadati</taxon>
        <taxon>Pseudomonadota</taxon>
        <taxon>Gammaproteobacteria</taxon>
        <taxon>Chromatiales</taxon>
        <taxon>Chromatiaceae</taxon>
        <taxon>Nitrosococcus</taxon>
    </lineage>
</organism>
<gene>
    <name evidence="2" type="ORF">E3U44_12095</name>
</gene>
<protein>
    <submittedName>
        <fullName evidence="2">Uncharacterized protein</fullName>
    </submittedName>
</protein>
<feature type="transmembrane region" description="Helical" evidence="1">
    <location>
        <begin position="52"/>
        <end position="70"/>
    </location>
</feature>
<evidence type="ECO:0000256" key="1">
    <source>
        <dbReference type="SAM" id="Phobius"/>
    </source>
</evidence>
<proteinExistence type="predicted"/>
<feature type="transmembrane region" description="Helical" evidence="1">
    <location>
        <begin position="107"/>
        <end position="129"/>
    </location>
</feature>
<evidence type="ECO:0000313" key="2">
    <source>
        <dbReference type="EMBL" id="QBQ55165.1"/>
    </source>
</evidence>
<dbReference type="KEGG" id="nwr:E3U44_12095"/>
<keyword evidence="1" id="KW-0812">Transmembrane</keyword>
<dbReference type="RefSeq" id="WP_134358433.1">
    <property type="nucleotide sequence ID" value="NZ_CP038033.1"/>
</dbReference>
<keyword evidence="1" id="KW-1133">Transmembrane helix</keyword>
<dbReference type="Proteomes" id="UP000294325">
    <property type="component" value="Chromosome"/>
</dbReference>
<sequence>MGSQQQTNTAELTPNREKFIGWMVIGWVVAGAIGIVLSWAFGDSLIGDAMGWVIGGTIGGLVTGYALTLIKAPVQGKQVTVLALGWAINLAFFEAIVGALGETLNMALSWPLGWAIAGAIGGWVTGYALTLQQSHLQKKQLALMILGITMGWAIGGTIAGAMGDALSWTIGWAIVGATHGGMLLWCFNPPKFNFRA</sequence>
<reference evidence="2 3" key="1">
    <citation type="submission" date="2019-03" db="EMBL/GenBank/DDBJ databases">
        <title>The genome sequence of Nitrosococcus wardiae strain D1FHST reveals the archetypal metabolic capacity of ammonia-oxidizing Gammaproteobacteria.</title>
        <authorList>
            <person name="Wang L."/>
            <person name="Lim C.K."/>
            <person name="Hanson T.E."/>
            <person name="Dang H."/>
            <person name="Klotz M.G."/>
        </authorList>
    </citation>
    <scope>NUCLEOTIDE SEQUENCE [LARGE SCALE GENOMIC DNA]</scope>
    <source>
        <strain evidence="2 3">D1FHS</strain>
    </source>
</reference>
<name>A0A4V1AW26_9GAMM</name>
<dbReference type="OrthoDB" id="5766489at2"/>
<keyword evidence="1" id="KW-0472">Membrane</keyword>
<accession>A0A4V1AW26</accession>
<evidence type="ECO:0000313" key="3">
    <source>
        <dbReference type="Proteomes" id="UP000294325"/>
    </source>
</evidence>